<dbReference type="PANTHER" id="PTHR33121">
    <property type="entry name" value="CYCLIC DI-GMP PHOSPHODIESTERASE PDEF"/>
    <property type="match status" value="1"/>
</dbReference>
<reference evidence="2 3" key="1">
    <citation type="journal article" date="2014" name="Genome Announc.">
        <title>Draft Genome Sequence of the Boron-Tolerant and Moderately Halotolerant Bacterium Gracilibacillus boraciitolerans JCM 21714T.</title>
        <authorList>
            <person name="Ahmed I."/>
            <person name="Oshima K."/>
            <person name="Suda W."/>
            <person name="Kitamura K."/>
            <person name="Iida T."/>
            <person name="Ohmori Y."/>
            <person name="Fujiwara T."/>
            <person name="Hattori M."/>
            <person name="Ohkuma M."/>
        </authorList>
    </citation>
    <scope>NUCLEOTIDE SEQUENCE [LARGE SCALE GENOMIC DNA]</scope>
    <source>
        <strain evidence="2 3">JCM 21714</strain>
    </source>
</reference>
<dbReference type="InterPro" id="IPR035919">
    <property type="entry name" value="EAL_sf"/>
</dbReference>
<dbReference type="CDD" id="cd01948">
    <property type="entry name" value="EAL"/>
    <property type="match status" value="1"/>
</dbReference>
<dbReference type="Gene3D" id="3.20.20.450">
    <property type="entry name" value="EAL domain"/>
    <property type="match status" value="1"/>
</dbReference>
<dbReference type="InterPro" id="IPR001633">
    <property type="entry name" value="EAL_dom"/>
</dbReference>
<feature type="domain" description="EAL" evidence="1">
    <location>
        <begin position="1"/>
        <end position="190"/>
    </location>
</feature>
<name>W4VQ41_9BACI</name>
<dbReference type="EMBL" id="BAVS01000063">
    <property type="protein sequence ID" value="GAE95465.1"/>
    <property type="molecule type" value="Genomic_DNA"/>
</dbReference>
<keyword evidence="3" id="KW-1185">Reference proteome</keyword>
<evidence type="ECO:0000259" key="1">
    <source>
        <dbReference type="PROSITE" id="PS50883"/>
    </source>
</evidence>
<sequence>MEIDQKIQDLAFKKYVSENIQVPLYLNVHANYFETEKEDQFLDHLLNYQQKGLDLANIVIEISEQQFSGDLDLLTHTFKYLKTLGVKLAIDDLGTGASNLDRISLMEPDILKVNLHALQSESISTNYHSIIYSLSLLARKVGGAELLFAEIITNYHFHYAWRNSGRYYQGSFLSPSASDFVEMNILKERFRKDIQQFILVERKKLTAKFQLAKSLNLQIQGKWKQIKKNRELDVVIDSLAKEMEHIFFRIYVTDEDGFQKTVNFIHVNKNWMWDKSAKGKNWSWRPYFIENVIRMKEEQSGILSDIYNDIETGERIRTFSYPLDESLYLFMDISPMYLDEHEDLLW</sequence>
<dbReference type="eggNOG" id="COG2200">
    <property type="taxonomic scope" value="Bacteria"/>
</dbReference>
<dbReference type="Pfam" id="PF00563">
    <property type="entry name" value="EAL"/>
    <property type="match status" value="1"/>
</dbReference>
<dbReference type="Gene3D" id="3.30.450.20">
    <property type="entry name" value="PAS domain"/>
    <property type="match status" value="1"/>
</dbReference>
<dbReference type="OrthoDB" id="1673646at2"/>
<dbReference type="SUPFAM" id="SSF103190">
    <property type="entry name" value="Sensory domain-like"/>
    <property type="match status" value="1"/>
</dbReference>
<dbReference type="Pfam" id="PF10388">
    <property type="entry name" value="YkuI_C"/>
    <property type="match status" value="1"/>
</dbReference>
<dbReference type="PROSITE" id="PS50883">
    <property type="entry name" value="EAL"/>
    <property type="match status" value="1"/>
</dbReference>
<dbReference type="InterPro" id="IPR050706">
    <property type="entry name" value="Cyclic-di-GMP_PDE-like"/>
</dbReference>
<dbReference type="PANTHER" id="PTHR33121:SF82">
    <property type="entry name" value="SIGNAL TRANSDUCTION PROTEIN CONTAINING A EAL DOMAIN"/>
    <property type="match status" value="1"/>
</dbReference>
<dbReference type="SUPFAM" id="SSF141868">
    <property type="entry name" value="EAL domain-like"/>
    <property type="match status" value="1"/>
</dbReference>
<dbReference type="RefSeq" id="WP_052000889.1">
    <property type="nucleotide sequence ID" value="NZ_BAVS01000063.1"/>
</dbReference>
<accession>W4VQ41</accession>
<evidence type="ECO:0000313" key="3">
    <source>
        <dbReference type="Proteomes" id="UP000019102"/>
    </source>
</evidence>
<dbReference type="STRING" id="1298598.JCM21714_4709"/>
<gene>
    <name evidence="2" type="ORF">JCM21714_4709</name>
</gene>
<dbReference type="InterPro" id="IPR018842">
    <property type="entry name" value="YkuI_C"/>
</dbReference>
<dbReference type="GO" id="GO:0071111">
    <property type="term" value="F:cyclic-guanylate-specific phosphodiesterase activity"/>
    <property type="evidence" value="ECO:0007669"/>
    <property type="project" value="InterPro"/>
</dbReference>
<dbReference type="Proteomes" id="UP000019102">
    <property type="component" value="Unassembled WGS sequence"/>
</dbReference>
<dbReference type="AlphaFoldDB" id="W4VQ41"/>
<comment type="caution">
    <text evidence="2">The sequence shown here is derived from an EMBL/GenBank/DDBJ whole genome shotgun (WGS) entry which is preliminary data.</text>
</comment>
<evidence type="ECO:0000313" key="2">
    <source>
        <dbReference type="EMBL" id="GAE95465.1"/>
    </source>
</evidence>
<dbReference type="SMART" id="SM00052">
    <property type="entry name" value="EAL"/>
    <property type="match status" value="1"/>
</dbReference>
<organism evidence="2 3">
    <name type="scientific">Gracilibacillus boraciitolerans JCM 21714</name>
    <dbReference type="NCBI Taxonomy" id="1298598"/>
    <lineage>
        <taxon>Bacteria</taxon>
        <taxon>Bacillati</taxon>
        <taxon>Bacillota</taxon>
        <taxon>Bacilli</taxon>
        <taxon>Bacillales</taxon>
        <taxon>Bacillaceae</taxon>
        <taxon>Gracilibacillus</taxon>
    </lineage>
</organism>
<protein>
    <submittedName>
        <fullName evidence="2">EAL-domain protein</fullName>
    </submittedName>
</protein>
<dbReference type="InterPro" id="IPR029151">
    <property type="entry name" value="Sensor-like_sf"/>
</dbReference>
<proteinExistence type="predicted"/>